<protein>
    <recommendedName>
        <fullName evidence="4">Lipocalin-like domain-containing protein</fullName>
    </recommendedName>
</protein>
<proteinExistence type="predicted"/>
<gene>
    <name evidence="2" type="ORF">F1003_13235</name>
</gene>
<evidence type="ECO:0000313" key="3">
    <source>
        <dbReference type="Proteomes" id="UP000447545"/>
    </source>
</evidence>
<sequence length="753" mass="84852">MKTTINHAILLAFFALLTFSSCQDEATEVNSPDEQEVITPSSPLASFMSNVTANYGAYDDILDDASCFSIELPVTIIVSDITITIETEADLEQLEDLFEELVDDEDFLDFVFPITIIFNDYTEIVIENEDQLENFINECDDDDDVIECIDFVYPISFSVFNSDFNIVDTVTIENDEALYNFLEALEEDDNALIVSLNYPVTLEYANGETIEVNSNQELSDAIEAAEDDCDDDDYDCNEEDITELLIECPWDINDANNDFEIHQMIFYEDGTLQITEGDATVFIGGNWEVYSTDNGLILNITELTAYQDDLGGEWLIVECDDDELDIVRGDYSIELEQDCEGDLGCSIAEINANLGECAWLLETNLINTIAAVYVYFTPNGQILLDDGDGTESQIGTWELLVVASNVYMDLTFEDDFELLNGEWQIVECEDDYFYLVNGDNYIELQQECDINQGNEVFDCFSDFELVECLGPNNEAEFNLSADTIGLILCEFSFIPSFHESIADTENNVNAIVETESYWSETGQVYLRIEAENGNFEVFTVYLITEECNLFECYQSFDAVLEQCDNGTDGPYTFDLTTAFHNCNPSADIVTYHESQADAEANVNAISNPENYAMIGVEAVVYTRVVIDDQFEVFPVILVIEDCNEGNCTEQEVDAFLISCMWNAVNYNGSDNLMEWNFDFEASNNIVVIYTDNQTIDAFWSTSQSNDGVIVTFSNVAGPNIQAITGDWLVVECEENRLEMHRGDDVLVLERTCE</sequence>
<evidence type="ECO:0008006" key="4">
    <source>
        <dbReference type="Google" id="ProtNLM"/>
    </source>
</evidence>
<organism evidence="2 3">
    <name type="scientific">Winogradskyella ouciana</name>
    <dbReference type="NCBI Taxonomy" id="2608631"/>
    <lineage>
        <taxon>Bacteria</taxon>
        <taxon>Pseudomonadati</taxon>
        <taxon>Bacteroidota</taxon>
        <taxon>Flavobacteriia</taxon>
        <taxon>Flavobacteriales</taxon>
        <taxon>Flavobacteriaceae</taxon>
        <taxon>Winogradskyella</taxon>
    </lineage>
</organism>
<keyword evidence="3" id="KW-1185">Reference proteome</keyword>
<feature type="signal peptide" evidence="1">
    <location>
        <begin position="1"/>
        <end position="26"/>
    </location>
</feature>
<accession>A0A7K1GIC8</accession>
<comment type="caution">
    <text evidence="2">The sequence shown here is derived from an EMBL/GenBank/DDBJ whole genome shotgun (WGS) entry which is preliminary data.</text>
</comment>
<evidence type="ECO:0000256" key="1">
    <source>
        <dbReference type="SAM" id="SignalP"/>
    </source>
</evidence>
<dbReference type="Proteomes" id="UP000447545">
    <property type="component" value="Unassembled WGS sequence"/>
</dbReference>
<feature type="chain" id="PRO_5029916914" description="Lipocalin-like domain-containing protein" evidence="1">
    <location>
        <begin position="27"/>
        <end position="753"/>
    </location>
</feature>
<reference evidence="2 3" key="1">
    <citation type="submission" date="2019-11" db="EMBL/GenBank/DDBJ databases">
        <title>Winogradskyella ouciana sp. nov., isolated from the hadal seawater of the Mariana Trench.</title>
        <authorList>
            <person name="Liu R."/>
        </authorList>
    </citation>
    <scope>NUCLEOTIDE SEQUENCE [LARGE SCALE GENOMIC DNA]</scope>
    <source>
        <strain evidence="2 3">ZXX205</strain>
    </source>
</reference>
<name>A0A7K1GIC8_9FLAO</name>
<dbReference type="RefSeq" id="WP_155089920.1">
    <property type="nucleotide sequence ID" value="NZ_WJYA01000008.1"/>
</dbReference>
<dbReference type="EMBL" id="WJYA01000008">
    <property type="protein sequence ID" value="MTE27899.1"/>
    <property type="molecule type" value="Genomic_DNA"/>
</dbReference>
<dbReference type="PROSITE" id="PS51257">
    <property type="entry name" value="PROKAR_LIPOPROTEIN"/>
    <property type="match status" value="1"/>
</dbReference>
<dbReference type="AlphaFoldDB" id="A0A7K1GIC8"/>
<evidence type="ECO:0000313" key="2">
    <source>
        <dbReference type="EMBL" id="MTE27899.1"/>
    </source>
</evidence>
<keyword evidence="1" id="KW-0732">Signal</keyword>